<evidence type="ECO:0000256" key="19">
    <source>
        <dbReference type="RuleBase" id="RU004171"/>
    </source>
</evidence>
<dbReference type="PIRSF" id="PIRSF000098">
    <property type="entry name" value="Homoser_dehydrog"/>
    <property type="match status" value="1"/>
</dbReference>
<dbReference type="GO" id="GO:0004412">
    <property type="term" value="F:homoserine dehydrogenase activity"/>
    <property type="evidence" value="ECO:0007669"/>
    <property type="project" value="UniProtKB-EC"/>
</dbReference>
<comment type="similarity">
    <text evidence="4 19">Belongs to the homoserine dehydrogenase family.</text>
</comment>
<evidence type="ECO:0000256" key="7">
    <source>
        <dbReference type="ARBA" id="ARBA00022605"/>
    </source>
</evidence>
<organism evidence="21 22">
    <name type="scientific">Terrihalobacillus insolitus</name>
    <dbReference type="NCBI Taxonomy" id="2950438"/>
    <lineage>
        <taxon>Bacteria</taxon>
        <taxon>Bacillati</taxon>
        <taxon>Bacillota</taxon>
        <taxon>Bacilli</taxon>
        <taxon>Bacillales</taxon>
        <taxon>Bacillaceae</taxon>
        <taxon>Terrihalobacillus</taxon>
    </lineage>
</organism>
<keyword evidence="9" id="KW-0479">Metal-binding</keyword>
<dbReference type="Gene3D" id="3.30.70.260">
    <property type="match status" value="1"/>
</dbReference>
<sequence length="433" mass="47706">MKQQINIGLCGLGTVGSGVVKILENHQEQIKYKLGCEIRITKILVNDILKKRDVAIDPSVLTTNVDDLIYNDEIDVVVEVMGGIDNTYTILEQAILQKKHIITANKDLMAVSGAQLLQLAKENSCDVFFEASVAGGIPILRSLSDGLASDRIQKMMGIVNGTTNFILTKMTEEQLPFASVLKEAQELGFAESDPTADVEGLDAARKMTLLANLAFKMNIRLEDVETQGITMITEDDLKFANQLGYTIKLIGIAAINDGKVEVGVEPTLLPNDHPLALVKNEYNAVYVYGEAVGETMFYGPGAGSLPTASAIVSDLMAAVKNIRLGVSGNSYISPQYTTQLKDNKERYSKYFIRMEVDDETGTFFKVTDIFANQKVSFEKILQLPLPNKELNTAEIVMVTHTVNKQQFLNCIENLSELSVVKKIISYYRVDGEE</sequence>
<feature type="domain" description="ACT" evidence="20">
    <location>
        <begin position="351"/>
        <end position="428"/>
    </location>
</feature>
<evidence type="ECO:0000256" key="2">
    <source>
        <dbReference type="ARBA" id="ARBA00005056"/>
    </source>
</evidence>
<dbReference type="SUPFAM" id="SSF51735">
    <property type="entry name" value="NAD(P)-binding Rossmann-fold domains"/>
    <property type="match status" value="1"/>
</dbReference>
<evidence type="ECO:0000256" key="4">
    <source>
        <dbReference type="ARBA" id="ARBA00006753"/>
    </source>
</evidence>
<evidence type="ECO:0000256" key="3">
    <source>
        <dbReference type="ARBA" id="ARBA00005062"/>
    </source>
</evidence>
<reference evidence="21" key="1">
    <citation type="submission" date="2022-06" db="EMBL/GenBank/DDBJ databases">
        <title>Aquibacillus sp. a new bacterium isolated from soil saline samples.</title>
        <authorList>
            <person name="Galisteo C."/>
            <person name="De La Haba R."/>
            <person name="Sanchez-Porro C."/>
            <person name="Ventosa A."/>
        </authorList>
    </citation>
    <scope>NUCLEOTIDE SEQUENCE</scope>
    <source>
        <strain evidence="21">3ASR75-11</strain>
    </source>
</reference>
<name>A0A9X3WQN4_9BACI</name>
<feature type="active site" description="Proton donor" evidence="16">
    <location>
        <position position="206"/>
    </location>
</feature>
<dbReference type="Gene3D" id="3.30.360.10">
    <property type="entry name" value="Dihydrodipicolinate Reductase, domain 2"/>
    <property type="match status" value="1"/>
</dbReference>
<dbReference type="NCBIfam" id="NF004976">
    <property type="entry name" value="PRK06349.1"/>
    <property type="match status" value="1"/>
</dbReference>
<comment type="cofactor">
    <cofactor evidence="1">
        <name>a metal cation</name>
        <dbReference type="ChEBI" id="CHEBI:25213"/>
    </cofactor>
</comment>
<evidence type="ECO:0000256" key="8">
    <source>
        <dbReference type="ARBA" id="ARBA00022697"/>
    </source>
</evidence>
<evidence type="ECO:0000256" key="11">
    <source>
        <dbReference type="ARBA" id="ARBA00023002"/>
    </source>
</evidence>
<keyword evidence="11 18" id="KW-0560">Oxidoreductase</keyword>
<dbReference type="PROSITE" id="PS01042">
    <property type="entry name" value="HOMOSER_DHGENASE"/>
    <property type="match status" value="1"/>
</dbReference>
<dbReference type="Proteomes" id="UP001145050">
    <property type="component" value="Unassembled WGS sequence"/>
</dbReference>
<accession>A0A9X3WQN4</accession>
<comment type="pathway">
    <text evidence="3 18">Amino-acid biosynthesis; L-methionine biosynthesis via de novo pathway; L-homoserine from L-aspartate: step 3/3.</text>
</comment>
<keyword evidence="12" id="KW-0520">NAD</keyword>
<proteinExistence type="inferred from homology"/>
<dbReference type="InterPro" id="IPR045865">
    <property type="entry name" value="ACT-like_dom_sf"/>
</dbReference>
<dbReference type="SUPFAM" id="SSF55347">
    <property type="entry name" value="Glyceraldehyde-3-phosphate dehydrogenase-like, C-terminal domain"/>
    <property type="match status" value="1"/>
</dbReference>
<dbReference type="InterPro" id="IPR016204">
    <property type="entry name" value="HDH"/>
</dbReference>
<dbReference type="PROSITE" id="PS51671">
    <property type="entry name" value="ACT"/>
    <property type="match status" value="1"/>
</dbReference>
<keyword evidence="8 18" id="KW-0791">Threonine biosynthesis</keyword>
<keyword evidence="13" id="KW-0915">Sodium</keyword>
<evidence type="ECO:0000256" key="18">
    <source>
        <dbReference type="RuleBase" id="RU000579"/>
    </source>
</evidence>
<gene>
    <name evidence="21" type="ORF">NC797_00290</name>
</gene>
<comment type="catalytic activity">
    <reaction evidence="15">
        <text>L-homoserine + NADP(+) = L-aspartate 4-semialdehyde + NADPH + H(+)</text>
        <dbReference type="Rhea" id="RHEA:15761"/>
        <dbReference type="ChEBI" id="CHEBI:15378"/>
        <dbReference type="ChEBI" id="CHEBI:57476"/>
        <dbReference type="ChEBI" id="CHEBI:57783"/>
        <dbReference type="ChEBI" id="CHEBI:58349"/>
        <dbReference type="ChEBI" id="CHEBI:537519"/>
        <dbReference type="EC" id="1.1.1.3"/>
    </reaction>
    <physiologicalReaction direction="right-to-left" evidence="15">
        <dbReference type="Rhea" id="RHEA:15763"/>
    </physiologicalReaction>
</comment>
<dbReference type="Gene3D" id="3.40.50.720">
    <property type="entry name" value="NAD(P)-binding Rossmann-like Domain"/>
    <property type="match status" value="1"/>
</dbReference>
<evidence type="ECO:0000313" key="21">
    <source>
        <dbReference type="EMBL" id="MDC3422943.1"/>
    </source>
</evidence>
<evidence type="ECO:0000313" key="22">
    <source>
        <dbReference type="Proteomes" id="UP001145050"/>
    </source>
</evidence>
<dbReference type="InterPro" id="IPR005106">
    <property type="entry name" value="Asp/hSer_DH_NAD-bd"/>
</dbReference>
<dbReference type="PANTHER" id="PTHR43331:SF1">
    <property type="entry name" value="HOMOSERINE DEHYDROGENASE"/>
    <property type="match status" value="1"/>
</dbReference>
<evidence type="ECO:0000256" key="5">
    <source>
        <dbReference type="ARBA" id="ARBA00013213"/>
    </source>
</evidence>
<dbReference type="SUPFAM" id="SSF55021">
    <property type="entry name" value="ACT-like"/>
    <property type="match status" value="1"/>
</dbReference>
<evidence type="ECO:0000256" key="13">
    <source>
        <dbReference type="ARBA" id="ARBA00023053"/>
    </source>
</evidence>
<dbReference type="FunFam" id="3.40.50.720:FF:000062">
    <property type="entry name" value="Homoserine dehydrogenase"/>
    <property type="match status" value="1"/>
</dbReference>
<keyword evidence="7 18" id="KW-0028">Amino-acid biosynthesis</keyword>
<dbReference type="InterPro" id="IPR002912">
    <property type="entry name" value="ACT_dom"/>
</dbReference>
<dbReference type="PANTHER" id="PTHR43331">
    <property type="entry name" value="HOMOSERINE DEHYDROGENASE"/>
    <property type="match status" value="1"/>
</dbReference>
<dbReference type="GO" id="GO:0050661">
    <property type="term" value="F:NADP binding"/>
    <property type="evidence" value="ECO:0007669"/>
    <property type="project" value="InterPro"/>
</dbReference>
<dbReference type="FunFam" id="3.30.360.10:FF:000005">
    <property type="entry name" value="Homoserine dehydrogenase"/>
    <property type="match status" value="1"/>
</dbReference>
<evidence type="ECO:0000256" key="1">
    <source>
        <dbReference type="ARBA" id="ARBA00001920"/>
    </source>
</evidence>
<comment type="caution">
    <text evidence="21">The sequence shown here is derived from an EMBL/GenBank/DDBJ whole genome shotgun (WGS) entry which is preliminary data.</text>
</comment>
<keyword evidence="22" id="KW-1185">Reference proteome</keyword>
<dbReference type="EMBL" id="JAMQKB010000001">
    <property type="protein sequence ID" value="MDC3422943.1"/>
    <property type="molecule type" value="Genomic_DNA"/>
</dbReference>
<dbReference type="GO" id="GO:0009088">
    <property type="term" value="P:threonine biosynthetic process"/>
    <property type="evidence" value="ECO:0007669"/>
    <property type="project" value="UniProtKB-KW"/>
</dbReference>
<evidence type="ECO:0000256" key="9">
    <source>
        <dbReference type="ARBA" id="ARBA00022723"/>
    </source>
</evidence>
<evidence type="ECO:0000256" key="6">
    <source>
        <dbReference type="ARBA" id="ARBA00013376"/>
    </source>
</evidence>
<comment type="pathway">
    <text evidence="2 18">Amino-acid biosynthesis; L-threonine biosynthesis; L-threonine from L-aspartate: step 3/5.</text>
</comment>
<dbReference type="EC" id="1.1.1.3" evidence="5 18"/>
<dbReference type="RefSeq" id="WP_272434576.1">
    <property type="nucleotide sequence ID" value="NZ_JAMQKB010000001.1"/>
</dbReference>
<evidence type="ECO:0000259" key="20">
    <source>
        <dbReference type="PROSITE" id="PS51671"/>
    </source>
</evidence>
<evidence type="ECO:0000256" key="15">
    <source>
        <dbReference type="ARBA" id="ARBA00048841"/>
    </source>
</evidence>
<protein>
    <recommendedName>
        <fullName evidence="6 18">Homoserine dehydrogenase</fullName>
        <ecNumber evidence="5 18">1.1.1.3</ecNumber>
    </recommendedName>
</protein>
<evidence type="ECO:0000256" key="10">
    <source>
        <dbReference type="ARBA" id="ARBA00022857"/>
    </source>
</evidence>
<dbReference type="InterPro" id="IPR019811">
    <property type="entry name" value="HDH_CS"/>
</dbReference>
<dbReference type="GO" id="GO:0009086">
    <property type="term" value="P:methionine biosynthetic process"/>
    <property type="evidence" value="ECO:0007669"/>
    <property type="project" value="UniProtKB-KW"/>
</dbReference>
<dbReference type="CDD" id="cd04881">
    <property type="entry name" value="ACT_HSDH-Hom"/>
    <property type="match status" value="1"/>
</dbReference>
<dbReference type="InterPro" id="IPR001342">
    <property type="entry name" value="HDH_cat"/>
</dbReference>
<feature type="binding site" evidence="17">
    <location>
        <begin position="10"/>
        <end position="17"/>
    </location>
    <ligand>
        <name>NADP(+)</name>
        <dbReference type="ChEBI" id="CHEBI:58349"/>
    </ligand>
</feature>
<evidence type="ECO:0000256" key="17">
    <source>
        <dbReference type="PIRSR" id="PIRSR000098-2"/>
    </source>
</evidence>
<evidence type="ECO:0000256" key="14">
    <source>
        <dbReference type="ARBA" id="ARBA00023167"/>
    </source>
</evidence>
<keyword evidence="10 17" id="KW-0521">NADP</keyword>
<dbReference type="Pfam" id="PF00742">
    <property type="entry name" value="Homoserine_dh"/>
    <property type="match status" value="1"/>
</dbReference>
<feature type="binding site" evidence="17">
    <location>
        <position position="191"/>
    </location>
    <ligand>
        <name>L-homoserine</name>
        <dbReference type="ChEBI" id="CHEBI:57476"/>
    </ligand>
</feature>
<feature type="binding site" evidence="17">
    <location>
        <position position="106"/>
    </location>
    <ligand>
        <name>NADPH</name>
        <dbReference type="ChEBI" id="CHEBI:57783"/>
    </ligand>
</feature>
<dbReference type="GO" id="GO:0046872">
    <property type="term" value="F:metal ion binding"/>
    <property type="evidence" value="ECO:0007669"/>
    <property type="project" value="UniProtKB-KW"/>
</dbReference>
<dbReference type="InterPro" id="IPR036291">
    <property type="entry name" value="NAD(P)-bd_dom_sf"/>
</dbReference>
<evidence type="ECO:0000256" key="12">
    <source>
        <dbReference type="ARBA" id="ARBA00023027"/>
    </source>
</evidence>
<evidence type="ECO:0000256" key="16">
    <source>
        <dbReference type="PIRSR" id="PIRSR000098-1"/>
    </source>
</evidence>
<dbReference type="Pfam" id="PF03447">
    <property type="entry name" value="NAD_binding_3"/>
    <property type="match status" value="1"/>
</dbReference>
<keyword evidence="14 18" id="KW-0486">Methionine biosynthesis</keyword>
<dbReference type="AlphaFoldDB" id="A0A9X3WQN4"/>